<keyword evidence="1" id="KW-0812">Transmembrane</keyword>
<dbReference type="InterPro" id="IPR052372">
    <property type="entry name" value="YpjD/HemX"/>
</dbReference>
<dbReference type="InterPro" id="IPR002541">
    <property type="entry name" value="Cyt_c_assembly"/>
</dbReference>
<keyword evidence="4" id="KW-1185">Reference proteome</keyword>
<feature type="transmembrane region" description="Helical" evidence="1">
    <location>
        <begin position="83"/>
        <end position="104"/>
    </location>
</feature>
<dbReference type="Pfam" id="PF01578">
    <property type="entry name" value="Cytochrom_C_asm"/>
    <property type="match status" value="1"/>
</dbReference>
<evidence type="ECO:0000313" key="3">
    <source>
        <dbReference type="EMBL" id="GAA3911343.1"/>
    </source>
</evidence>
<feature type="transmembrane region" description="Helical" evidence="1">
    <location>
        <begin position="26"/>
        <end position="45"/>
    </location>
</feature>
<proteinExistence type="predicted"/>
<dbReference type="PANTHER" id="PTHR38034:SF1">
    <property type="entry name" value="INNER MEMBRANE PROTEIN YPJD"/>
    <property type="match status" value="1"/>
</dbReference>
<feature type="transmembrane region" description="Helical" evidence="1">
    <location>
        <begin position="111"/>
        <end position="133"/>
    </location>
</feature>
<evidence type="ECO:0000256" key="1">
    <source>
        <dbReference type="SAM" id="Phobius"/>
    </source>
</evidence>
<protein>
    <submittedName>
        <fullName evidence="3">Inner membrane protein YpjD</fullName>
    </submittedName>
</protein>
<reference evidence="4" key="1">
    <citation type="journal article" date="2019" name="Int. J. Syst. Evol. Microbiol.">
        <title>The Global Catalogue of Microorganisms (GCM) 10K type strain sequencing project: providing services to taxonomists for standard genome sequencing and annotation.</title>
        <authorList>
            <consortium name="The Broad Institute Genomics Platform"/>
            <consortium name="The Broad Institute Genome Sequencing Center for Infectious Disease"/>
            <person name="Wu L."/>
            <person name="Ma J."/>
        </authorList>
    </citation>
    <scope>NUCLEOTIDE SEQUENCE [LARGE SCALE GENOMIC DNA]</scope>
    <source>
        <strain evidence="4">JCM 16914</strain>
    </source>
</reference>
<evidence type="ECO:0000313" key="4">
    <source>
        <dbReference type="Proteomes" id="UP001500133"/>
    </source>
</evidence>
<gene>
    <name evidence="3" type="ORF">GCM10022228_23380</name>
</gene>
<dbReference type="EMBL" id="BAAAZT010000077">
    <property type="protein sequence ID" value="GAA3911343.1"/>
    <property type="molecule type" value="Genomic_DNA"/>
</dbReference>
<feature type="domain" description="Cytochrome c assembly protein" evidence="2">
    <location>
        <begin position="101"/>
        <end position="284"/>
    </location>
</feature>
<feature type="transmembrane region" description="Helical" evidence="1">
    <location>
        <begin position="145"/>
        <end position="171"/>
    </location>
</feature>
<organism evidence="3 4">
    <name type="scientific">Halomonas cibimaris</name>
    <dbReference type="NCBI Taxonomy" id="657012"/>
    <lineage>
        <taxon>Bacteria</taxon>
        <taxon>Pseudomonadati</taxon>
        <taxon>Pseudomonadota</taxon>
        <taxon>Gammaproteobacteria</taxon>
        <taxon>Oceanospirillales</taxon>
        <taxon>Halomonadaceae</taxon>
        <taxon>Halomonas</taxon>
    </lineage>
</organism>
<dbReference type="PANTHER" id="PTHR38034">
    <property type="entry name" value="INNER MEMBRANE PROTEIN YPJD"/>
    <property type="match status" value="1"/>
</dbReference>
<name>A0ABP7M3P7_9GAMM</name>
<comment type="caution">
    <text evidence="3">The sequence shown here is derived from an EMBL/GenBank/DDBJ whole genome shotgun (WGS) entry which is preliminary data.</text>
</comment>
<dbReference type="Proteomes" id="UP001500133">
    <property type="component" value="Unassembled WGS sequence"/>
</dbReference>
<keyword evidence="1" id="KW-0472">Membrane</keyword>
<evidence type="ECO:0000259" key="2">
    <source>
        <dbReference type="Pfam" id="PF01578"/>
    </source>
</evidence>
<feature type="transmembrane region" description="Helical" evidence="1">
    <location>
        <begin position="197"/>
        <end position="220"/>
    </location>
</feature>
<feature type="transmembrane region" description="Helical" evidence="1">
    <location>
        <begin position="57"/>
        <end position="77"/>
    </location>
</feature>
<feature type="transmembrane region" description="Helical" evidence="1">
    <location>
        <begin position="232"/>
        <end position="250"/>
    </location>
</feature>
<feature type="transmembrane region" description="Helical" evidence="1">
    <location>
        <begin position="262"/>
        <end position="281"/>
    </location>
</feature>
<sequence length="287" mass="30846">MRGLSLFLLPLIDCAAGRTDGIMQALPFATIALVFYLAAAIWQGMTLLRRVPPRQGIVRLLATLALLLHIPVIVDLLGRTSGFFPGFTTSVALFMAVAANLVLVASLFKPVLNAGIALFPLAGVALMLATGLPSHGIQGGMTPGILLHIVTSTLAFALLAIAAVQAVLVGLQNQALRHHHIRGIVQSLPPLTTMERVLFELIWAGMVLLSIAIVSGLIFIDNMFAQHLVHKTVLSFVAWGVLAVLLIGRYRFGWRGMRAVKWTLAGCGFLLLAYFGSKFVLEILLTP</sequence>
<keyword evidence="1" id="KW-1133">Transmembrane helix</keyword>
<accession>A0ABP7M3P7</accession>